<organism evidence="3 4">
    <name type="scientific">Orchesella cincta</name>
    <name type="common">Springtail</name>
    <name type="synonym">Podura cincta</name>
    <dbReference type="NCBI Taxonomy" id="48709"/>
    <lineage>
        <taxon>Eukaryota</taxon>
        <taxon>Metazoa</taxon>
        <taxon>Ecdysozoa</taxon>
        <taxon>Arthropoda</taxon>
        <taxon>Hexapoda</taxon>
        <taxon>Collembola</taxon>
        <taxon>Entomobryomorpha</taxon>
        <taxon>Entomobryoidea</taxon>
        <taxon>Orchesellidae</taxon>
        <taxon>Orchesellinae</taxon>
        <taxon>Orchesella</taxon>
    </lineage>
</organism>
<feature type="compositionally biased region" description="Polar residues" evidence="1">
    <location>
        <begin position="141"/>
        <end position="161"/>
    </location>
</feature>
<dbReference type="GO" id="GO:0008061">
    <property type="term" value="F:chitin binding"/>
    <property type="evidence" value="ECO:0007669"/>
    <property type="project" value="InterPro"/>
</dbReference>
<gene>
    <name evidence="3" type="ORF">Ocin01_08195</name>
</gene>
<proteinExistence type="predicted"/>
<dbReference type="SMART" id="SM00494">
    <property type="entry name" value="ChtBD2"/>
    <property type="match status" value="1"/>
</dbReference>
<dbReference type="Pfam" id="PF01607">
    <property type="entry name" value="CBM_14"/>
    <property type="match status" value="1"/>
</dbReference>
<name>A0A1D2MZR3_ORCCI</name>
<feature type="domain" description="Chitin-binding type-2" evidence="2">
    <location>
        <begin position="253"/>
        <end position="313"/>
    </location>
</feature>
<evidence type="ECO:0000256" key="1">
    <source>
        <dbReference type="SAM" id="MobiDB-lite"/>
    </source>
</evidence>
<sequence>MVAKCEIDSSAAKGVAPLLPPPPPEESSSVFPTFSSSEAIKTSVSTSTSSSGGGDGVGMLLEKKVVPPPSPAPDNVYPNKIGQEDQSSNIISTTISPSVASQILTSFHAPLAEQEVLGKMGDEVLKEQQQQHQPPRRENKFMNQFRDNNNNKQEASSSFSGASKRDKMSGIGTPVPVSTAETLVVPRAKGVSTTFSRNSERFSSSLSSFPGKPRESVFSRENVGEELISYNENNANSDYSPIPRHTWIPAGLTFSCKNRVPGYYADASAIAKCQVYHMCMTDGRKYTMLCGVGTVFNQLTFVCDHWYSYSCSEAESDYKINSQLWEDVIGDDESVEEEDDHDDNSDGSQNQENGSRNERVIEEDIGVHPISSQPPPKPFALTFGRISKSRSALS</sequence>
<dbReference type="InterPro" id="IPR036508">
    <property type="entry name" value="Chitin-bd_dom_sf"/>
</dbReference>
<dbReference type="PANTHER" id="PTHR22933">
    <property type="entry name" value="FI18007P1-RELATED"/>
    <property type="match status" value="1"/>
</dbReference>
<accession>A0A1D2MZR3</accession>
<evidence type="ECO:0000313" key="4">
    <source>
        <dbReference type="Proteomes" id="UP000094527"/>
    </source>
</evidence>
<feature type="region of interest" description="Disordered" evidence="1">
    <location>
        <begin position="1"/>
        <end position="71"/>
    </location>
</feature>
<dbReference type="GO" id="GO:0005576">
    <property type="term" value="C:extracellular region"/>
    <property type="evidence" value="ECO:0007669"/>
    <property type="project" value="InterPro"/>
</dbReference>
<dbReference type="PROSITE" id="PS50940">
    <property type="entry name" value="CHIT_BIND_II"/>
    <property type="match status" value="1"/>
</dbReference>
<protein>
    <recommendedName>
        <fullName evidence="2">Chitin-binding type-2 domain-containing protein</fullName>
    </recommendedName>
</protein>
<dbReference type="STRING" id="48709.A0A1D2MZR3"/>
<feature type="region of interest" description="Disordered" evidence="1">
    <location>
        <begin position="125"/>
        <end position="175"/>
    </location>
</feature>
<feature type="compositionally biased region" description="Basic and acidic residues" evidence="1">
    <location>
        <begin position="355"/>
        <end position="366"/>
    </location>
</feature>
<dbReference type="SUPFAM" id="SSF57625">
    <property type="entry name" value="Invertebrate chitin-binding proteins"/>
    <property type="match status" value="1"/>
</dbReference>
<dbReference type="Proteomes" id="UP000094527">
    <property type="component" value="Unassembled WGS sequence"/>
</dbReference>
<feature type="compositionally biased region" description="Low complexity" evidence="1">
    <location>
        <begin position="26"/>
        <end position="50"/>
    </location>
</feature>
<dbReference type="EMBL" id="LJIJ01000350">
    <property type="protein sequence ID" value="ODM98480.1"/>
    <property type="molecule type" value="Genomic_DNA"/>
</dbReference>
<dbReference type="PANTHER" id="PTHR22933:SF44">
    <property type="entry name" value="RE15157P"/>
    <property type="match status" value="1"/>
</dbReference>
<dbReference type="Gene3D" id="2.170.140.10">
    <property type="entry name" value="Chitin binding domain"/>
    <property type="match status" value="1"/>
</dbReference>
<feature type="region of interest" description="Disordered" evidence="1">
    <location>
        <begin position="333"/>
        <end position="394"/>
    </location>
</feature>
<keyword evidence="4" id="KW-1185">Reference proteome</keyword>
<evidence type="ECO:0000259" key="2">
    <source>
        <dbReference type="PROSITE" id="PS50940"/>
    </source>
</evidence>
<evidence type="ECO:0000313" key="3">
    <source>
        <dbReference type="EMBL" id="ODM98480.1"/>
    </source>
</evidence>
<feature type="compositionally biased region" description="Acidic residues" evidence="1">
    <location>
        <begin position="333"/>
        <end position="345"/>
    </location>
</feature>
<dbReference type="InterPro" id="IPR052976">
    <property type="entry name" value="Scoloptoxin-like"/>
</dbReference>
<comment type="caution">
    <text evidence="3">The sequence shown here is derived from an EMBL/GenBank/DDBJ whole genome shotgun (WGS) entry which is preliminary data.</text>
</comment>
<reference evidence="3 4" key="1">
    <citation type="journal article" date="2016" name="Genome Biol. Evol.">
        <title>Gene Family Evolution Reflects Adaptation to Soil Environmental Stressors in the Genome of the Collembolan Orchesella cincta.</title>
        <authorList>
            <person name="Faddeeva-Vakhrusheva A."/>
            <person name="Derks M.F."/>
            <person name="Anvar S.Y."/>
            <person name="Agamennone V."/>
            <person name="Suring W."/>
            <person name="Smit S."/>
            <person name="van Straalen N.M."/>
            <person name="Roelofs D."/>
        </authorList>
    </citation>
    <scope>NUCLEOTIDE SEQUENCE [LARGE SCALE GENOMIC DNA]</scope>
    <source>
        <tissue evidence="3">Mixed pool</tissue>
    </source>
</reference>
<dbReference type="InterPro" id="IPR002557">
    <property type="entry name" value="Chitin-bd_dom"/>
</dbReference>
<dbReference type="AlphaFoldDB" id="A0A1D2MZR3"/>
<dbReference type="OrthoDB" id="10052888at2759"/>